<proteinExistence type="predicted"/>
<evidence type="ECO:0000313" key="4">
    <source>
        <dbReference type="Proteomes" id="UP001301731"/>
    </source>
</evidence>
<evidence type="ECO:0008006" key="5">
    <source>
        <dbReference type="Google" id="ProtNLM"/>
    </source>
</evidence>
<feature type="transmembrane region" description="Helical" evidence="2">
    <location>
        <begin position="14"/>
        <end position="34"/>
    </location>
</feature>
<feature type="region of interest" description="Disordered" evidence="1">
    <location>
        <begin position="189"/>
        <end position="249"/>
    </location>
</feature>
<keyword evidence="4" id="KW-1185">Reference proteome</keyword>
<keyword evidence="2" id="KW-0472">Membrane</keyword>
<evidence type="ECO:0000313" key="3">
    <source>
        <dbReference type="EMBL" id="WOX23922.1"/>
    </source>
</evidence>
<keyword evidence="2" id="KW-1133">Transmembrane helix</keyword>
<dbReference type="RefSeq" id="WP_318106318.1">
    <property type="nucleotide sequence ID" value="NZ_CP137573.1"/>
</dbReference>
<evidence type="ECO:0000256" key="2">
    <source>
        <dbReference type="SAM" id="Phobius"/>
    </source>
</evidence>
<keyword evidence="2" id="KW-0812">Transmembrane</keyword>
<sequence>MSDSVWTRFRRHRWLPQATAVAVLAAVFAGYLLVRAERRADHNEAVLARACGGALPAEILRGLLPDDSRWRLRTGPGPRALMACSVTGEDEDDPTLEIAAVPVLDPPLEGVTVDDVAGESPYDDAPEWADAYEQAEAQVTVACPKGLRGYARPVTAFRVHGSLLDGPDAAAEVGTAVVALAEDLRERNGCGGKPVRYDDAKPGPRDRGASEDEDAAPEPCRWFRPADLGRVPGGAPRPAQNGMHGGSPEWARGCTLSFTRADGRGMSVSSASWWGVALPEVRTEYGAELAGAGRGGAPAKDRRSYEVAAWAESVCADGRTLHRVSTSGPEPTGLTERADALLDRYLASAKDCRGTKRLGKVWAR</sequence>
<feature type="compositionally biased region" description="Basic and acidic residues" evidence="1">
    <location>
        <begin position="195"/>
        <end position="210"/>
    </location>
</feature>
<organism evidence="3 4">
    <name type="scientific">Streptomyces solicathayae</name>
    <dbReference type="NCBI Taxonomy" id="3081768"/>
    <lineage>
        <taxon>Bacteria</taxon>
        <taxon>Bacillati</taxon>
        <taxon>Actinomycetota</taxon>
        <taxon>Actinomycetes</taxon>
        <taxon>Kitasatosporales</taxon>
        <taxon>Streptomycetaceae</taxon>
        <taxon>Streptomyces</taxon>
    </lineage>
</organism>
<gene>
    <name evidence="3" type="ORF">R2D22_22045</name>
</gene>
<reference evidence="3 4" key="1">
    <citation type="submission" date="2023-10" db="EMBL/GenBank/DDBJ databases">
        <title>The genome sequence of Streptomyces sp. HUAS YS2.</title>
        <authorList>
            <person name="Mo P."/>
        </authorList>
    </citation>
    <scope>NUCLEOTIDE SEQUENCE [LARGE SCALE GENOMIC DNA]</scope>
    <source>
        <strain evidence="3 4">HUAS YS2</strain>
    </source>
</reference>
<dbReference type="Proteomes" id="UP001301731">
    <property type="component" value="Chromosome"/>
</dbReference>
<dbReference type="EMBL" id="CP137573">
    <property type="protein sequence ID" value="WOX23922.1"/>
    <property type="molecule type" value="Genomic_DNA"/>
</dbReference>
<evidence type="ECO:0000256" key="1">
    <source>
        <dbReference type="SAM" id="MobiDB-lite"/>
    </source>
</evidence>
<protein>
    <recommendedName>
        <fullName evidence="5">Secreted protein</fullName>
    </recommendedName>
</protein>
<accession>A0ABZ0LWT0</accession>
<name>A0ABZ0LWT0_9ACTN</name>